<protein>
    <submittedName>
        <fullName evidence="1">Uncharacterized protein</fullName>
    </submittedName>
</protein>
<accession>A0A7R9HVB3</accession>
<dbReference type="AlphaFoldDB" id="A0A7R9HVB3"/>
<name>A0A7R9HVB3_9NEOP</name>
<evidence type="ECO:0000313" key="1">
    <source>
        <dbReference type="EMBL" id="CAD7435774.1"/>
    </source>
</evidence>
<proteinExistence type="predicted"/>
<gene>
    <name evidence="1" type="ORF">TMSB3V08_LOCUS12420</name>
</gene>
<organism evidence="1">
    <name type="scientific">Timema monikensis</name>
    <dbReference type="NCBI Taxonomy" id="170555"/>
    <lineage>
        <taxon>Eukaryota</taxon>
        <taxon>Metazoa</taxon>
        <taxon>Ecdysozoa</taxon>
        <taxon>Arthropoda</taxon>
        <taxon>Hexapoda</taxon>
        <taxon>Insecta</taxon>
        <taxon>Pterygota</taxon>
        <taxon>Neoptera</taxon>
        <taxon>Polyneoptera</taxon>
        <taxon>Phasmatodea</taxon>
        <taxon>Timematodea</taxon>
        <taxon>Timematoidea</taxon>
        <taxon>Timematidae</taxon>
        <taxon>Timema</taxon>
    </lineage>
</organism>
<dbReference type="EMBL" id="OB802711">
    <property type="protein sequence ID" value="CAD7435774.1"/>
    <property type="molecule type" value="Genomic_DNA"/>
</dbReference>
<sequence>MARLHFTRDLNWIERKRVRGPSLRRTMF</sequence>
<reference evidence="1" key="1">
    <citation type="submission" date="2020-11" db="EMBL/GenBank/DDBJ databases">
        <authorList>
            <person name="Tran Van P."/>
        </authorList>
    </citation>
    <scope>NUCLEOTIDE SEQUENCE</scope>
</reference>